<organism evidence="1">
    <name type="scientific">Oppiella nova</name>
    <dbReference type="NCBI Taxonomy" id="334625"/>
    <lineage>
        <taxon>Eukaryota</taxon>
        <taxon>Metazoa</taxon>
        <taxon>Ecdysozoa</taxon>
        <taxon>Arthropoda</taxon>
        <taxon>Chelicerata</taxon>
        <taxon>Arachnida</taxon>
        <taxon>Acari</taxon>
        <taxon>Acariformes</taxon>
        <taxon>Sarcoptiformes</taxon>
        <taxon>Oribatida</taxon>
        <taxon>Brachypylina</taxon>
        <taxon>Oppioidea</taxon>
        <taxon>Oppiidae</taxon>
        <taxon>Oppiella</taxon>
    </lineage>
</organism>
<dbReference type="PANTHER" id="PTHR13487:SF3">
    <property type="entry name" value="REVERSION-INDUCING CYSTEINE-RICH PROTEIN WITH KAZAL MOTIFS"/>
    <property type="match status" value="1"/>
</dbReference>
<dbReference type="OrthoDB" id="5956770at2759"/>
<dbReference type="GO" id="GO:0008191">
    <property type="term" value="F:metalloendopeptidase inhibitor activity"/>
    <property type="evidence" value="ECO:0007669"/>
    <property type="project" value="InterPro"/>
</dbReference>
<proteinExistence type="predicted"/>
<dbReference type="PANTHER" id="PTHR13487">
    <property type="entry name" value="SERINE PROTEASE INHIBITOR"/>
    <property type="match status" value="1"/>
</dbReference>
<dbReference type="InterPro" id="IPR039016">
    <property type="entry name" value="RECK"/>
</dbReference>
<evidence type="ECO:0000313" key="1">
    <source>
        <dbReference type="EMBL" id="CAD7653767.1"/>
    </source>
</evidence>
<dbReference type="GO" id="GO:0030198">
    <property type="term" value="P:extracellular matrix organization"/>
    <property type="evidence" value="ECO:0007669"/>
    <property type="project" value="TreeGrafter"/>
</dbReference>
<keyword evidence="2" id="KW-1185">Reference proteome</keyword>
<dbReference type="EMBL" id="OC921893">
    <property type="protein sequence ID" value="CAD7653767.1"/>
    <property type="molecule type" value="Genomic_DNA"/>
</dbReference>
<evidence type="ECO:0000313" key="2">
    <source>
        <dbReference type="Proteomes" id="UP000728032"/>
    </source>
</evidence>
<protein>
    <submittedName>
        <fullName evidence="1">Uncharacterized protein</fullName>
    </submittedName>
</protein>
<name>A0A7R9QQ64_9ACAR</name>
<accession>A0A7R9QQ64</accession>
<sequence>MNGITYASECVSLSHAVPVDYYSNCNHTHSCHHIQCPQQPLCPQHFQHILDNNCCPFCGSVAKLQYDTNAINAIDGQQKSNYAVTVEEMAKHLSHLIRLFGCQSFAYLGIDGYIVLMVRPTAIAPKMSHLNDCHREVVRVVTLVNNQSPIISLQFPLSLLMRGHVKHLSDTPLHSESIIQPPVVCKSAGNRVNKSIKGGNRPKGLVVAISANVCNSGHNVFVVQFTKSSICVVGIIHWLRGQGVDSSCLN</sequence>
<dbReference type="AlphaFoldDB" id="A0A7R9QQ64"/>
<dbReference type="GO" id="GO:0005886">
    <property type="term" value="C:plasma membrane"/>
    <property type="evidence" value="ECO:0007669"/>
    <property type="project" value="TreeGrafter"/>
</dbReference>
<reference evidence="1" key="1">
    <citation type="submission" date="2020-11" db="EMBL/GenBank/DDBJ databases">
        <authorList>
            <person name="Tran Van P."/>
        </authorList>
    </citation>
    <scope>NUCLEOTIDE SEQUENCE</scope>
</reference>
<dbReference type="Proteomes" id="UP000728032">
    <property type="component" value="Unassembled WGS sequence"/>
</dbReference>
<gene>
    <name evidence="1" type="ORF">ONB1V03_LOCUS10420</name>
</gene>
<dbReference type="EMBL" id="CAJPVJ010007068">
    <property type="protein sequence ID" value="CAG2170954.1"/>
    <property type="molecule type" value="Genomic_DNA"/>
</dbReference>